<evidence type="ECO:0000259" key="5">
    <source>
        <dbReference type="Pfam" id="PF20147"/>
    </source>
</evidence>
<proteinExistence type="predicted"/>
<dbReference type="GO" id="GO:0043657">
    <property type="term" value="C:host cell"/>
    <property type="evidence" value="ECO:0007669"/>
    <property type="project" value="UniProtKB-SubCell"/>
</dbReference>
<evidence type="ECO:0000256" key="2">
    <source>
        <dbReference type="ARBA" id="ARBA00004613"/>
    </source>
</evidence>
<feature type="compositionally biased region" description="Polar residues" evidence="4">
    <location>
        <begin position="806"/>
        <end position="819"/>
    </location>
</feature>
<comment type="caution">
    <text evidence="6">The sequence shown here is derived from an EMBL/GenBank/DDBJ whole genome shotgun (WGS) entry which is preliminary data.</text>
</comment>
<keyword evidence="3" id="KW-0964">Secreted</keyword>
<organism evidence="6">
    <name type="scientific">Psilocybe cubensis</name>
    <name type="common">Psychedelic mushroom</name>
    <name type="synonym">Stropharia cubensis</name>
    <dbReference type="NCBI Taxonomy" id="181762"/>
    <lineage>
        <taxon>Eukaryota</taxon>
        <taxon>Fungi</taxon>
        <taxon>Dikarya</taxon>
        <taxon>Basidiomycota</taxon>
        <taxon>Agaricomycotina</taxon>
        <taxon>Agaricomycetes</taxon>
        <taxon>Agaricomycetidae</taxon>
        <taxon>Agaricales</taxon>
        <taxon>Agaricineae</taxon>
        <taxon>Strophariaceae</taxon>
        <taxon>Psilocybe</taxon>
    </lineage>
</organism>
<dbReference type="OrthoDB" id="3270019at2759"/>
<feature type="region of interest" description="Disordered" evidence="4">
    <location>
        <begin position="788"/>
        <end position="827"/>
    </location>
</feature>
<evidence type="ECO:0000256" key="3">
    <source>
        <dbReference type="ARBA" id="ARBA00022525"/>
    </source>
</evidence>
<dbReference type="PANTHER" id="PTHR33266">
    <property type="entry name" value="CHROMOSOME 15, WHOLE GENOME SHOTGUN SEQUENCE"/>
    <property type="match status" value="1"/>
</dbReference>
<protein>
    <recommendedName>
        <fullName evidence="5">Crinkler effector protein N-terminal domain-containing protein</fullName>
    </recommendedName>
</protein>
<sequence>MASIRLNCLVHGDDRSGIFTVHVSRGINVYNLKVAILSAILSQPRFSQPRFLHLDYDDLDLRLVPGPFQINDVGRKDLYIDDYVKLSNDLEKISSIFEDISSDCLHILIGIGRVSTGVNESSINDPNESEDAGVSNTNWMSMAWETRYYGEHHINLLTNIRKSIGYGPDENTSAIIQSSGFGKSRTVDEMAKLVATIPMNIRDTRDNEQGAYPHPDEDLTKLFKLIASKARNLDSAVGAFHKFFAILFREFSNKVDALLRSGSNQSLPVLLRDDLAKANSRSLLYKTVCEQYSSGAFPAPQSHNSLTELGNLMRKLQPTMDNKEDTVWLILYVDEAHTLTELKIAKDTDTKPVSDTGTKPVSTLYDAMVKAATTYCDCKFFILFLSTSSRLRRLAGPRDVARSARQFMPELVAPFTEMPFDCHPELQNHKIRPNLPLKDIQKHDFITYFGRPLWASAFLGHNGDRETEIRKFAITKLTGLSQVSDIFRSTNLMPRLAVLDTLLNLEYSPAKIQTRKLVDSMVAHHMRTAFSVPTNGMPMFSGYPSEPVLAEAALDTIQMTTSASCPEPMARLYNELSDDAKEALDVRQQGENVAKIILLRAYMAAVRAESANEQHESYPWRNGCSLITFLKQLTATAYHSTVLESRPDTKVDRQCLREAFKNAWVRFTHFARGTDDAAVTTSMAWVAFVRGMAVIGGPAQGSVDLHIPVLLHKDKPIMESNMSGILVQVKLPRAWSPQSTVAIDADKLLYFPGPKNPRGSVEPLDEASKRRPYISLVMALGRPVKVRRPPSLVVQTTDKPEAKPTSKPNLSRTESNAAPSTGKEKHPAHPRYSLFFYGRSHRVYGCIPEDQSTQDAYNALLNIGASPSSMFNAHPKGRDQKYVYQMKPFWTIGKSCFYWVEDEFLNHSEAQDESDEFLEALFVGDNTSMDVDSILMRWMSGTPSFKRRLRVW</sequence>
<evidence type="ECO:0000256" key="4">
    <source>
        <dbReference type="SAM" id="MobiDB-lite"/>
    </source>
</evidence>
<comment type="subcellular location">
    <subcellularLocation>
        <location evidence="1">Host cell</location>
    </subcellularLocation>
    <subcellularLocation>
        <location evidence="2">Secreted</location>
    </subcellularLocation>
</comment>
<dbReference type="Pfam" id="PF20147">
    <property type="entry name" value="Crinkler"/>
    <property type="match status" value="1"/>
</dbReference>
<evidence type="ECO:0000313" key="6">
    <source>
        <dbReference type="EMBL" id="KAG5169917.1"/>
    </source>
</evidence>
<name>A0A8H7XZX8_PSICU</name>
<dbReference type="InterPro" id="IPR045379">
    <property type="entry name" value="Crinkler_N"/>
</dbReference>
<reference evidence="6" key="1">
    <citation type="submission" date="2021-02" db="EMBL/GenBank/DDBJ databases">
        <title>Psilocybe cubensis genome.</title>
        <authorList>
            <person name="Mckernan K.J."/>
            <person name="Crawford S."/>
            <person name="Trippe A."/>
            <person name="Kane L.T."/>
            <person name="Mclaughlin S."/>
        </authorList>
    </citation>
    <scope>NUCLEOTIDE SEQUENCE [LARGE SCALE GENOMIC DNA]</scope>
    <source>
        <strain evidence="6">MGC-MH-2018</strain>
    </source>
</reference>
<dbReference type="AlphaFoldDB" id="A0A8H7XZX8"/>
<feature type="domain" description="Crinkler effector protein N-terminal" evidence="5">
    <location>
        <begin position="4"/>
        <end position="109"/>
    </location>
</feature>
<dbReference type="PANTHER" id="PTHR33266:SF1">
    <property type="entry name" value="F-BOX DOMAIN-CONTAINING PROTEIN"/>
    <property type="match status" value="1"/>
</dbReference>
<dbReference type="GO" id="GO:0005576">
    <property type="term" value="C:extracellular region"/>
    <property type="evidence" value="ECO:0007669"/>
    <property type="project" value="UniProtKB-SubCell"/>
</dbReference>
<dbReference type="EMBL" id="JAFIQS010000004">
    <property type="protein sequence ID" value="KAG5169917.1"/>
    <property type="molecule type" value="Genomic_DNA"/>
</dbReference>
<accession>A0A8H7XZX8</accession>
<evidence type="ECO:0000256" key="1">
    <source>
        <dbReference type="ARBA" id="ARBA00004340"/>
    </source>
</evidence>
<gene>
    <name evidence="6" type="ORF">JR316_004299</name>
</gene>